<dbReference type="OrthoDB" id="409395at2759"/>
<reference evidence="3 4" key="1">
    <citation type="journal article" date="2010" name="Nature">
        <title>Genome sequence of the palaeopolyploid soybean.</title>
        <authorList>
            <person name="Schmutz J."/>
            <person name="Cannon S.B."/>
            <person name="Schlueter J."/>
            <person name="Ma J."/>
            <person name="Mitros T."/>
            <person name="Nelson W."/>
            <person name="Hyten D.L."/>
            <person name="Song Q."/>
            <person name="Thelen J.J."/>
            <person name="Cheng J."/>
            <person name="Xu D."/>
            <person name="Hellsten U."/>
            <person name="May G.D."/>
            <person name="Yu Y."/>
            <person name="Sakurai T."/>
            <person name="Umezawa T."/>
            <person name="Bhattacharyya M.K."/>
            <person name="Sandhu D."/>
            <person name="Valliyodan B."/>
            <person name="Lindquist E."/>
            <person name="Peto M."/>
            <person name="Grant D."/>
            <person name="Shu S."/>
            <person name="Goodstein D."/>
            <person name="Barry K."/>
            <person name="Futrell-Griggs M."/>
            <person name="Abernathy B."/>
            <person name="Du J."/>
            <person name="Tian Z."/>
            <person name="Zhu L."/>
            <person name="Gill N."/>
            <person name="Joshi T."/>
            <person name="Libault M."/>
            <person name="Sethuraman A."/>
            <person name="Zhang X.-C."/>
            <person name="Shinozaki K."/>
            <person name="Nguyen H.T."/>
            <person name="Wing R.A."/>
            <person name="Cregan P."/>
            <person name="Specht J."/>
            <person name="Grimwood J."/>
            <person name="Rokhsar D."/>
            <person name="Stacey G."/>
            <person name="Shoemaker R.C."/>
            <person name="Jackson S.A."/>
        </authorList>
    </citation>
    <scope>NUCLEOTIDE SEQUENCE [LARGE SCALE GENOMIC DNA]</scope>
    <source>
        <strain evidence="4">cv. Williams 82</strain>
        <tissue evidence="3">Callus</tissue>
    </source>
</reference>
<dbReference type="eggNOG" id="ENOG502QUQC">
    <property type="taxonomic scope" value="Eukaryota"/>
</dbReference>
<reference evidence="3" key="3">
    <citation type="submission" date="2018-07" db="EMBL/GenBank/DDBJ databases">
        <title>WGS assembly of Glycine max.</title>
        <authorList>
            <person name="Schmutz J."/>
            <person name="Cannon S."/>
            <person name="Schlueter J."/>
            <person name="Ma J."/>
            <person name="Mitros T."/>
            <person name="Nelson W."/>
            <person name="Hyten D."/>
            <person name="Song Q."/>
            <person name="Thelen J."/>
            <person name="Cheng J."/>
            <person name="Xu D."/>
            <person name="Hellsten U."/>
            <person name="May G."/>
            <person name="Yu Y."/>
            <person name="Sakurai T."/>
            <person name="Umezawa T."/>
            <person name="Bhattacharyya M."/>
            <person name="Sandhu D."/>
            <person name="Valliyodan B."/>
            <person name="Lindquist E."/>
            <person name="Peto M."/>
            <person name="Grant D."/>
            <person name="Shu S."/>
            <person name="Goodstein D."/>
            <person name="Barry K."/>
            <person name="Futrell-Griggs M."/>
            <person name="Abernathy B."/>
            <person name="Du J."/>
            <person name="Tian Z."/>
            <person name="Zhu L."/>
            <person name="Gill N."/>
            <person name="Joshi T."/>
            <person name="Libault M."/>
            <person name="Sethuraman A."/>
            <person name="Zhang X."/>
            <person name="Shinozaki K."/>
            <person name="Nguyen H."/>
            <person name="Wing R."/>
            <person name="Cregan P."/>
            <person name="Specht J."/>
            <person name="Grimwood J."/>
            <person name="Rokhsar D."/>
            <person name="Stacey G."/>
            <person name="Shoemaker R."/>
            <person name="Jackson S."/>
        </authorList>
    </citation>
    <scope>NUCLEOTIDE SEQUENCE</scope>
    <source>
        <tissue evidence="3">Callus</tissue>
    </source>
</reference>
<proteinExistence type="predicted"/>
<dbReference type="Gramene" id="KRH08859">
    <property type="protein sequence ID" value="KRH08859"/>
    <property type="gene ID" value="GLYMA_16G178900"/>
</dbReference>
<feature type="transmembrane region" description="Helical" evidence="2">
    <location>
        <begin position="34"/>
        <end position="52"/>
    </location>
</feature>
<evidence type="ECO:0000313" key="5">
    <source>
        <dbReference type="Proteomes" id="UP000008827"/>
    </source>
</evidence>
<dbReference type="PANTHER" id="PTHR31270:SF1">
    <property type="entry name" value="GLUTAMINYL-PEPTIDE CYCLOTRANSFERASE"/>
    <property type="match status" value="1"/>
</dbReference>
<dbReference type="SMR" id="I1MPI2"/>
<dbReference type="RefSeq" id="XP_003549027.1">
    <property type="nucleotide sequence ID" value="XM_003548979.5"/>
</dbReference>
<dbReference type="ExpressionAtlas" id="I1MPI2">
    <property type="expression patterns" value="baseline and differential"/>
</dbReference>
<dbReference type="PaxDb" id="3847-GLYMA16G29760.1"/>
<dbReference type="AlphaFoldDB" id="I1MPI2"/>
<evidence type="ECO:0000256" key="1">
    <source>
        <dbReference type="SAM" id="MobiDB-lite"/>
    </source>
</evidence>
<keyword evidence="2" id="KW-0472">Membrane</keyword>
<dbReference type="SUPFAM" id="SSF50969">
    <property type="entry name" value="YVTN repeat-like/Quinoprotein amine dehydrogenase"/>
    <property type="match status" value="1"/>
</dbReference>
<dbReference type="EnsemblPlants" id="KRH08859">
    <property type="protein sequence ID" value="KRH08859"/>
    <property type="gene ID" value="GLYMA_16G178900"/>
</dbReference>
<dbReference type="OMA" id="KGYTDPM"/>
<dbReference type="GO" id="GO:0016603">
    <property type="term" value="F:glutaminyl-peptide cyclotransferase activity"/>
    <property type="evidence" value="ECO:0000318"/>
    <property type="project" value="GO_Central"/>
</dbReference>
<feature type="region of interest" description="Disordered" evidence="1">
    <location>
        <begin position="1"/>
        <end position="26"/>
    </location>
</feature>
<sequence length="319" mass="35894">MGTKSLKRRARESQNPPMAAADPPRRKPLSYAKASVVLSAFLVVSVIAPLVLSSNKFRAFQRRVSYETITVVNVFPHDPEAFTQGLVYNGNDTLFESTGLYGKSSVRKVALHTGKLEDVQKMDSSLFGEGLTLLNNRLFQVTWLQKAGFIYNPKNLRKIGTFNHDMKDGWGLATDGTLLFGSDGSSTLYQIDPQTFKVVSKQVVYYKGHQVHNLNELEYINGEVWANVFMTDCIVRISPHDGNVLGWILLQNLRKELIEAGNNNINVLNGIAWDGEQKRIFVTGKLWPELYEIKVSPVNKPIEEGIIEKLCLRSPFKFT</sequence>
<dbReference type="InterPro" id="IPR007788">
    <property type="entry name" value="QCT"/>
</dbReference>
<dbReference type="InterPro" id="IPR011044">
    <property type="entry name" value="Quino_amine_DH_bsu"/>
</dbReference>
<dbReference type="PANTHER" id="PTHR31270">
    <property type="entry name" value="GLUTAMINYL-PEPTIDE CYCLOTRANSFERASE"/>
    <property type="match status" value="1"/>
</dbReference>
<keyword evidence="2" id="KW-0812">Transmembrane</keyword>
<evidence type="ECO:0000256" key="2">
    <source>
        <dbReference type="SAM" id="Phobius"/>
    </source>
</evidence>
<organism evidence="4">
    <name type="scientific">Glycine max</name>
    <name type="common">Soybean</name>
    <name type="synonym">Glycine hispida</name>
    <dbReference type="NCBI Taxonomy" id="3847"/>
    <lineage>
        <taxon>Eukaryota</taxon>
        <taxon>Viridiplantae</taxon>
        <taxon>Streptophyta</taxon>
        <taxon>Embryophyta</taxon>
        <taxon>Tracheophyta</taxon>
        <taxon>Spermatophyta</taxon>
        <taxon>Magnoliopsida</taxon>
        <taxon>eudicotyledons</taxon>
        <taxon>Gunneridae</taxon>
        <taxon>Pentapetalae</taxon>
        <taxon>rosids</taxon>
        <taxon>fabids</taxon>
        <taxon>Fabales</taxon>
        <taxon>Fabaceae</taxon>
        <taxon>Papilionoideae</taxon>
        <taxon>50 kb inversion clade</taxon>
        <taxon>NPAAA clade</taxon>
        <taxon>indigoferoid/millettioid clade</taxon>
        <taxon>Phaseoleae</taxon>
        <taxon>Glycine</taxon>
        <taxon>Glycine subgen. Soja</taxon>
    </lineage>
</organism>
<keyword evidence="5" id="KW-1185">Reference proteome</keyword>
<keyword evidence="2" id="KW-1133">Transmembrane helix</keyword>
<feature type="compositionally biased region" description="Basic residues" evidence="1">
    <location>
        <begin position="1"/>
        <end position="10"/>
    </location>
</feature>
<dbReference type="Pfam" id="PF05096">
    <property type="entry name" value="Glu_cyclase_2"/>
    <property type="match status" value="1"/>
</dbReference>
<dbReference type="Proteomes" id="UP000008827">
    <property type="component" value="Chromosome 16"/>
</dbReference>
<evidence type="ECO:0000313" key="4">
    <source>
        <dbReference type="EnsemblPlants" id="KRH08859"/>
    </source>
</evidence>
<reference evidence="4" key="2">
    <citation type="submission" date="2018-02" db="UniProtKB">
        <authorList>
            <consortium name="EnsemblPlants"/>
        </authorList>
    </citation>
    <scope>IDENTIFICATION</scope>
    <source>
        <strain evidence="4">Williams 82</strain>
    </source>
</reference>
<gene>
    <name evidence="4" type="primary">LOC100803206</name>
    <name evidence="3" type="ORF">GLYMA_16G178900</name>
</gene>
<protein>
    <recommendedName>
        <fullName evidence="6">Glutaminyl-peptide cyclotransferase</fullName>
    </recommendedName>
</protein>
<dbReference type="HOGENOM" id="CLU_060272_1_0_1"/>
<dbReference type="STRING" id="3847.I1MPI2"/>
<evidence type="ECO:0008006" key="6">
    <source>
        <dbReference type="Google" id="ProtNLM"/>
    </source>
</evidence>
<evidence type="ECO:0000313" key="3">
    <source>
        <dbReference type="EMBL" id="KRH08859.1"/>
    </source>
</evidence>
<dbReference type="EMBL" id="CM000849">
    <property type="protein sequence ID" value="KRH08859.1"/>
    <property type="molecule type" value="Genomic_DNA"/>
</dbReference>
<name>I1MPI2_SOYBN</name>
<accession>I1MPI2</accession>
<dbReference type="KEGG" id="gmx:100803206"/>
<dbReference type="GeneID" id="100803206"/>